<dbReference type="InterPro" id="IPR008969">
    <property type="entry name" value="CarboxyPept-like_regulatory"/>
</dbReference>
<name>A0ABY5ZLJ2_9BACT</name>
<sequence length="246" mass="26987">MSRLLILMILTFVLPLGGCSESSAPAGENGLTRIEGQVYAPLEGAYLYVYRQGMDLHGPAYVVSRASDQDGRFELSLPEGDYMAVVRKRQSGETSGPVVAGDHRSEMIPLKVRGGRLTLNVEAPVKVGDERLLAQDQLAARTGLSGTIRDSEGRPVEGARVHVYDHVQMSERPKYVSEQTGPDGRYLIHLPEGGTYYLAARDRFGGPPQIGDLYGRYDQGTIEPSAVILEEGRLLEDVDIRVTKVW</sequence>
<dbReference type="SUPFAM" id="SSF49464">
    <property type="entry name" value="Carboxypeptidase regulatory domain-like"/>
    <property type="match status" value="1"/>
</dbReference>
<accession>A0ABY5ZLJ2</accession>
<keyword evidence="2" id="KW-1185">Reference proteome</keyword>
<evidence type="ECO:0000313" key="2">
    <source>
        <dbReference type="Proteomes" id="UP001060414"/>
    </source>
</evidence>
<protein>
    <submittedName>
        <fullName evidence="1">Carboxypeptidase-like regulatory domain-containing protein</fullName>
    </submittedName>
</protein>
<evidence type="ECO:0000313" key="1">
    <source>
        <dbReference type="EMBL" id="UWZ79938.1"/>
    </source>
</evidence>
<dbReference type="Proteomes" id="UP001060414">
    <property type="component" value="Chromosome"/>
</dbReference>
<proteinExistence type="predicted"/>
<dbReference type="RefSeq" id="WP_260748291.1">
    <property type="nucleotide sequence ID" value="NZ_CP092109.1"/>
</dbReference>
<dbReference type="EMBL" id="CP092109">
    <property type="protein sequence ID" value="UWZ79938.1"/>
    <property type="molecule type" value="Genomic_DNA"/>
</dbReference>
<organism evidence="1 2">
    <name type="scientific">Geoalkalibacter halelectricus</name>
    <dbReference type="NCBI Taxonomy" id="2847045"/>
    <lineage>
        <taxon>Bacteria</taxon>
        <taxon>Pseudomonadati</taxon>
        <taxon>Thermodesulfobacteriota</taxon>
        <taxon>Desulfuromonadia</taxon>
        <taxon>Desulfuromonadales</taxon>
        <taxon>Geoalkalibacteraceae</taxon>
        <taxon>Geoalkalibacter</taxon>
    </lineage>
</organism>
<gene>
    <name evidence="1" type="ORF">L9S41_00725</name>
</gene>
<dbReference type="Gene3D" id="2.60.40.1120">
    <property type="entry name" value="Carboxypeptidase-like, regulatory domain"/>
    <property type="match status" value="1"/>
</dbReference>
<reference evidence="1" key="1">
    <citation type="journal article" date="2022" name="Environ. Microbiol.">
        <title>Geoalkalibacter halelectricus SAP #1 sp. nov. possessing extracellular electron transfer and mineral#reducing capabilities from a haloalkaline environment.</title>
        <authorList>
            <person name="Yadav S."/>
            <person name="Singh R."/>
            <person name="Sundharam S.S."/>
            <person name="Chaudhary S."/>
            <person name="Krishnamurthi S."/>
            <person name="Patil S.A."/>
        </authorList>
    </citation>
    <scope>NUCLEOTIDE SEQUENCE</scope>
    <source>
        <strain evidence="1">SAP-1</strain>
    </source>
</reference>